<dbReference type="EMBL" id="CABFNS010000830">
    <property type="protein sequence ID" value="VUC31294.1"/>
    <property type="molecule type" value="Genomic_DNA"/>
</dbReference>
<organism evidence="4 5">
    <name type="scientific">Bionectria ochroleuca</name>
    <name type="common">Gliocladium roseum</name>
    <dbReference type="NCBI Taxonomy" id="29856"/>
    <lineage>
        <taxon>Eukaryota</taxon>
        <taxon>Fungi</taxon>
        <taxon>Dikarya</taxon>
        <taxon>Ascomycota</taxon>
        <taxon>Pezizomycotina</taxon>
        <taxon>Sordariomycetes</taxon>
        <taxon>Hypocreomycetidae</taxon>
        <taxon>Hypocreales</taxon>
        <taxon>Bionectriaceae</taxon>
        <taxon>Clonostachys</taxon>
    </lineage>
</organism>
<evidence type="ECO:0000256" key="1">
    <source>
        <dbReference type="ARBA" id="ARBA00022617"/>
    </source>
</evidence>
<evidence type="ECO:0000256" key="2">
    <source>
        <dbReference type="ARBA" id="ARBA00022723"/>
    </source>
</evidence>
<dbReference type="Proteomes" id="UP000766486">
    <property type="component" value="Unassembled WGS sequence"/>
</dbReference>
<dbReference type="Gene3D" id="1.10.630.10">
    <property type="entry name" value="Cytochrome P450"/>
    <property type="match status" value="2"/>
</dbReference>
<keyword evidence="5" id="KW-1185">Reference proteome</keyword>
<name>A0ABY6UM83_BIOOC</name>
<dbReference type="PANTHER" id="PTHR24305:SF168">
    <property type="entry name" value="P450, PUTATIVE (EUROFUNG)-RELATED"/>
    <property type="match status" value="1"/>
</dbReference>
<keyword evidence="1" id="KW-0349">Heme</keyword>
<sequence length="265" mass="29787">MTLLPDIYGVLALSRRVAKDEFYDRIAGDAHDLVQLRGRGEHSERRKELANAFAAKTVVNMETIIRKTLSQLFSILDKHIDAQSLGNPDPLNLRLWLKFFTLDVIGDTGVGVSMRFLEKVCNSTDAETQSSSRYRVSDTIDTLHKGLRYSLTLENITSLRFIRVAKGLVASVPPLANALGKTCADDFETMCISKLRARIQDGAPDRQSADFTQFERWVDYDETFPNQREDPKKYNIVSSQGSRACIGSHLAIVELQILVSSLFTR</sequence>
<keyword evidence="3" id="KW-0408">Iron</keyword>
<dbReference type="SUPFAM" id="SSF48264">
    <property type="entry name" value="Cytochrome P450"/>
    <property type="match status" value="1"/>
</dbReference>
<keyword evidence="2" id="KW-0479">Metal-binding</keyword>
<evidence type="ECO:0008006" key="6">
    <source>
        <dbReference type="Google" id="ProtNLM"/>
    </source>
</evidence>
<dbReference type="PANTHER" id="PTHR24305">
    <property type="entry name" value="CYTOCHROME P450"/>
    <property type="match status" value="1"/>
</dbReference>
<evidence type="ECO:0000256" key="3">
    <source>
        <dbReference type="ARBA" id="ARBA00023004"/>
    </source>
</evidence>
<dbReference type="InterPro" id="IPR050121">
    <property type="entry name" value="Cytochrome_P450_monoxygenase"/>
</dbReference>
<proteinExistence type="predicted"/>
<evidence type="ECO:0000313" key="4">
    <source>
        <dbReference type="EMBL" id="VUC31294.1"/>
    </source>
</evidence>
<gene>
    <name evidence="4" type="ORF">CLO192961_LOCUS300605</name>
</gene>
<protein>
    <recommendedName>
        <fullName evidence="6">Cytochrome P450</fullName>
    </recommendedName>
</protein>
<evidence type="ECO:0000313" key="5">
    <source>
        <dbReference type="Proteomes" id="UP000766486"/>
    </source>
</evidence>
<accession>A0ABY6UM83</accession>
<comment type="caution">
    <text evidence="4">The sequence shown here is derived from an EMBL/GenBank/DDBJ whole genome shotgun (WGS) entry which is preliminary data.</text>
</comment>
<reference evidence="4 5" key="1">
    <citation type="submission" date="2019-06" db="EMBL/GenBank/DDBJ databases">
        <authorList>
            <person name="Broberg M."/>
        </authorList>
    </citation>
    <scope>NUCLEOTIDE SEQUENCE [LARGE SCALE GENOMIC DNA]</scope>
</reference>
<dbReference type="InterPro" id="IPR036396">
    <property type="entry name" value="Cyt_P450_sf"/>
</dbReference>